<dbReference type="AlphaFoldDB" id="A0A6C0E045"/>
<organism evidence="1">
    <name type="scientific">viral metagenome</name>
    <dbReference type="NCBI Taxonomy" id="1070528"/>
    <lineage>
        <taxon>unclassified sequences</taxon>
        <taxon>metagenomes</taxon>
        <taxon>organismal metagenomes</taxon>
    </lineage>
</organism>
<accession>A0A6C0E045</accession>
<name>A0A6C0E045_9ZZZZ</name>
<proteinExistence type="predicted"/>
<sequence length="333" mass="38866">MSKITNYNNKVGHIITFNSGLGIDLTFFSSKLENEINKINGYSIILNIDMCLSVGMSMEHAIDYVKENINEIKQIKNNNIVVILNINMNMNIDNIFGFSFADWKHIIMTPNFALEERSFYTKNNINEMRELFNMYMGYTIYNLLSLSDESTEYVNIKTLPFSEKPTHGIVITSLSYEPVYFVNSVSDIYKIISSNRKKNLLKNYAIKSVSDERIKAEKYLEFLEKYYPDDNLVSKHKISYQDYNDEEDNEDNFETVSFIKSPLDICKILHLNSMKHLYTTYGQNCVFPSVGATIKDNLESARIRHKKYSKYLEEHLPVQEQIDDIMTQIDFET</sequence>
<protein>
    <submittedName>
        <fullName evidence="1">Uncharacterized protein</fullName>
    </submittedName>
</protein>
<dbReference type="EMBL" id="MN739699">
    <property type="protein sequence ID" value="QHT21980.1"/>
    <property type="molecule type" value="Genomic_DNA"/>
</dbReference>
<reference evidence="1" key="1">
    <citation type="journal article" date="2020" name="Nature">
        <title>Giant virus diversity and host interactions through global metagenomics.</title>
        <authorList>
            <person name="Schulz F."/>
            <person name="Roux S."/>
            <person name="Paez-Espino D."/>
            <person name="Jungbluth S."/>
            <person name="Walsh D.A."/>
            <person name="Denef V.J."/>
            <person name="McMahon K.D."/>
            <person name="Konstantinidis K.T."/>
            <person name="Eloe-Fadrosh E.A."/>
            <person name="Kyrpides N.C."/>
            <person name="Woyke T."/>
        </authorList>
    </citation>
    <scope>NUCLEOTIDE SEQUENCE</scope>
    <source>
        <strain evidence="1">GVMAG-M-3300023179-103</strain>
    </source>
</reference>
<evidence type="ECO:0000313" key="1">
    <source>
        <dbReference type="EMBL" id="QHT21980.1"/>
    </source>
</evidence>